<dbReference type="EMBL" id="JAQLOI010000001">
    <property type="protein sequence ID" value="MDB1122864.1"/>
    <property type="molecule type" value="Genomic_DNA"/>
</dbReference>
<keyword evidence="1" id="KW-0472">Membrane</keyword>
<keyword evidence="3" id="KW-1185">Reference proteome</keyword>
<gene>
    <name evidence="2" type="ORF">PGX00_03830</name>
</gene>
<proteinExistence type="predicted"/>
<name>A0ABT4YP74_9VIBR</name>
<accession>A0ABT4YP74</accession>
<protein>
    <submittedName>
        <fullName evidence="2">MSHA biogenesis protein MshJ</fullName>
    </submittedName>
</protein>
<feature type="transmembrane region" description="Helical" evidence="1">
    <location>
        <begin position="20"/>
        <end position="39"/>
    </location>
</feature>
<organism evidence="2 3">
    <name type="scientific">Vibrio algarum</name>
    <dbReference type="NCBI Taxonomy" id="3020714"/>
    <lineage>
        <taxon>Bacteria</taxon>
        <taxon>Pseudomonadati</taxon>
        <taxon>Pseudomonadota</taxon>
        <taxon>Gammaproteobacteria</taxon>
        <taxon>Vibrionales</taxon>
        <taxon>Vibrionaceae</taxon>
        <taxon>Vibrio</taxon>
    </lineage>
</organism>
<keyword evidence="1" id="KW-0812">Transmembrane</keyword>
<dbReference type="Proteomes" id="UP001210678">
    <property type="component" value="Unassembled WGS sequence"/>
</dbReference>
<sequence length="213" mass="24089">MQTWNKLSEKFALLSQREKWLISVGGLVGLFFILLTLLIDPIQNLSTIKKKQSDAESLQITKFETEIVSLKERLLVDPNAELEKQLSQLSDESQTLSLELSEFVGGLISPSDMAELLETVLDKSLTLKLVSLQSLPAESILSDAKESAGYFIHPVRLELTGKYFDIKDYLAALESMKVKYFWRSFQYEVEAYPKAKLVLVVYTLGTRQEFIGG</sequence>
<reference evidence="2 3" key="1">
    <citation type="submission" date="2023-01" db="EMBL/GenBank/DDBJ databases">
        <title>Vibrio sp. KJ40-1 sp.nov, isolated from marine algae.</title>
        <authorList>
            <person name="Butt M."/>
            <person name="Kim J.M.J."/>
            <person name="Jeon C.O.C."/>
        </authorList>
    </citation>
    <scope>NUCLEOTIDE SEQUENCE [LARGE SCALE GENOMIC DNA]</scope>
    <source>
        <strain evidence="2 3">KJ40-1</strain>
    </source>
</reference>
<dbReference type="RefSeq" id="WP_272133025.1">
    <property type="nucleotide sequence ID" value="NZ_JAQLOI010000001.1"/>
</dbReference>
<evidence type="ECO:0000313" key="3">
    <source>
        <dbReference type="Proteomes" id="UP001210678"/>
    </source>
</evidence>
<keyword evidence="1" id="KW-1133">Transmembrane helix</keyword>
<evidence type="ECO:0000313" key="2">
    <source>
        <dbReference type="EMBL" id="MDB1122864.1"/>
    </source>
</evidence>
<comment type="caution">
    <text evidence="2">The sequence shown here is derived from an EMBL/GenBank/DDBJ whole genome shotgun (WGS) entry which is preliminary data.</text>
</comment>
<evidence type="ECO:0000256" key="1">
    <source>
        <dbReference type="SAM" id="Phobius"/>
    </source>
</evidence>